<evidence type="ECO:0000256" key="1">
    <source>
        <dbReference type="SAM" id="MobiDB-lite"/>
    </source>
</evidence>
<dbReference type="Proteomes" id="UP001501020">
    <property type="component" value="Unassembled WGS sequence"/>
</dbReference>
<feature type="compositionally biased region" description="Basic and acidic residues" evidence="1">
    <location>
        <begin position="77"/>
        <end position="86"/>
    </location>
</feature>
<feature type="region of interest" description="Disordered" evidence="1">
    <location>
        <begin position="173"/>
        <end position="201"/>
    </location>
</feature>
<evidence type="ECO:0000313" key="4">
    <source>
        <dbReference type="Proteomes" id="UP001501020"/>
    </source>
</evidence>
<gene>
    <name evidence="3" type="ORF">GCM10009727_29950</name>
</gene>
<organism evidence="3 4">
    <name type="scientific">Actinomadura napierensis</name>
    <dbReference type="NCBI Taxonomy" id="267854"/>
    <lineage>
        <taxon>Bacteria</taxon>
        <taxon>Bacillati</taxon>
        <taxon>Actinomycetota</taxon>
        <taxon>Actinomycetes</taxon>
        <taxon>Streptosporangiales</taxon>
        <taxon>Thermomonosporaceae</taxon>
        <taxon>Actinomadura</taxon>
    </lineage>
</organism>
<feature type="region of interest" description="Disordered" evidence="1">
    <location>
        <begin position="60"/>
        <end position="141"/>
    </location>
</feature>
<evidence type="ECO:0000256" key="2">
    <source>
        <dbReference type="SAM" id="SignalP"/>
    </source>
</evidence>
<feature type="compositionally biased region" description="Basic and acidic residues" evidence="1">
    <location>
        <begin position="118"/>
        <end position="135"/>
    </location>
</feature>
<keyword evidence="4" id="KW-1185">Reference proteome</keyword>
<feature type="signal peptide" evidence="2">
    <location>
        <begin position="1"/>
        <end position="18"/>
    </location>
</feature>
<reference evidence="4" key="1">
    <citation type="journal article" date="2019" name="Int. J. Syst. Evol. Microbiol.">
        <title>The Global Catalogue of Microorganisms (GCM) 10K type strain sequencing project: providing services to taxonomists for standard genome sequencing and annotation.</title>
        <authorList>
            <consortium name="The Broad Institute Genomics Platform"/>
            <consortium name="The Broad Institute Genome Sequencing Center for Infectious Disease"/>
            <person name="Wu L."/>
            <person name="Ma J."/>
        </authorList>
    </citation>
    <scope>NUCLEOTIDE SEQUENCE [LARGE SCALE GENOMIC DNA]</scope>
    <source>
        <strain evidence="4">JCM 13850</strain>
    </source>
</reference>
<dbReference type="RefSeq" id="WP_344266679.1">
    <property type="nucleotide sequence ID" value="NZ_BAAAMR010000022.1"/>
</dbReference>
<sequence length="339" mass="33962">MITLKAALIAAGAIGTVAVGGGATWAMTGSHQDAGLRSDAAKLPGAHRVVDAAPKSAPTCLPASALPKTGKLPENARLPKTDKLPKTGDLPTAGLPTAGLPTTGKLPEGKVPSSKLPGTEKLRQQAEAAKKKAEAAKPGVQVPNPGVPGVIAPGAAPSTVPSVPANLPACAPSAKPLPKGGTPATKPSARVPGKPAQPAAPALDCRTLAPAVKIGGPVEKTVMLAKGLKYTTATPGGTDLQKLRVCAITQKWTGKAGQWLTVERLKTPAGMTQNQLRQALKLPEGGTPITVDGFAAYQGPRGGGVLVFDPNGSSLFVNGSPVLAGGPKDVATALRQAHQ</sequence>
<name>A0ABP5KV18_9ACTN</name>
<keyword evidence="2" id="KW-0732">Signal</keyword>
<protein>
    <recommendedName>
        <fullName evidence="5">DUF3558 domain-containing protein</fullName>
    </recommendedName>
</protein>
<proteinExistence type="predicted"/>
<dbReference type="EMBL" id="BAAAMR010000022">
    <property type="protein sequence ID" value="GAA2135561.1"/>
    <property type="molecule type" value="Genomic_DNA"/>
</dbReference>
<evidence type="ECO:0008006" key="5">
    <source>
        <dbReference type="Google" id="ProtNLM"/>
    </source>
</evidence>
<evidence type="ECO:0000313" key="3">
    <source>
        <dbReference type="EMBL" id="GAA2135561.1"/>
    </source>
</evidence>
<comment type="caution">
    <text evidence="3">The sequence shown here is derived from an EMBL/GenBank/DDBJ whole genome shotgun (WGS) entry which is preliminary data.</text>
</comment>
<accession>A0ABP5KV18</accession>
<feature type="chain" id="PRO_5046499263" description="DUF3558 domain-containing protein" evidence="2">
    <location>
        <begin position="19"/>
        <end position="339"/>
    </location>
</feature>